<keyword evidence="3" id="KW-1185">Reference proteome</keyword>
<evidence type="ECO:0000313" key="2">
    <source>
        <dbReference type="EMBL" id="KAF9513894.1"/>
    </source>
</evidence>
<feature type="region of interest" description="Disordered" evidence="1">
    <location>
        <begin position="110"/>
        <end position="230"/>
    </location>
</feature>
<proteinExistence type="predicted"/>
<accession>A0A9P6DWM3</accession>
<dbReference type="AlphaFoldDB" id="A0A9P6DWM3"/>
<dbReference type="PANTHER" id="PTHR21678">
    <property type="entry name" value="GROWTH INHIBITION AND DIFFERENTIATION RELATED PROTEIN 88"/>
    <property type="match status" value="1"/>
</dbReference>
<reference evidence="2" key="1">
    <citation type="journal article" date="2020" name="Nat. Commun.">
        <title>Large-scale genome sequencing of mycorrhizal fungi provides insights into the early evolution of symbiotic traits.</title>
        <authorList>
            <person name="Miyauchi S."/>
            <person name="Kiss E."/>
            <person name="Kuo A."/>
            <person name="Drula E."/>
            <person name="Kohler A."/>
            <person name="Sanchez-Garcia M."/>
            <person name="Morin E."/>
            <person name="Andreopoulos B."/>
            <person name="Barry K.W."/>
            <person name="Bonito G."/>
            <person name="Buee M."/>
            <person name="Carver A."/>
            <person name="Chen C."/>
            <person name="Cichocki N."/>
            <person name="Clum A."/>
            <person name="Culley D."/>
            <person name="Crous P.W."/>
            <person name="Fauchery L."/>
            <person name="Girlanda M."/>
            <person name="Hayes R.D."/>
            <person name="Keri Z."/>
            <person name="LaButti K."/>
            <person name="Lipzen A."/>
            <person name="Lombard V."/>
            <person name="Magnuson J."/>
            <person name="Maillard F."/>
            <person name="Murat C."/>
            <person name="Nolan M."/>
            <person name="Ohm R.A."/>
            <person name="Pangilinan J."/>
            <person name="Pereira M.F."/>
            <person name="Perotto S."/>
            <person name="Peter M."/>
            <person name="Pfister S."/>
            <person name="Riley R."/>
            <person name="Sitrit Y."/>
            <person name="Stielow J.B."/>
            <person name="Szollosi G."/>
            <person name="Zifcakova L."/>
            <person name="Stursova M."/>
            <person name="Spatafora J.W."/>
            <person name="Tedersoo L."/>
            <person name="Vaario L.M."/>
            <person name="Yamada A."/>
            <person name="Yan M."/>
            <person name="Wang P."/>
            <person name="Xu J."/>
            <person name="Bruns T."/>
            <person name="Baldrian P."/>
            <person name="Vilgalys R."/>
            <person name="Dunand C."/>
            <person name="Henrissat B."/>
            <person name="Grigoriev I.V."/>
            <person name="Hibbett D."/>
            <person name="Nagy L.G."/>
            <person name="Martin F.M."/>
        </authorList>
    </citation>
    <scope>NUCLEOTIDE SEQUENCE</scope>
    <source>
        <strain evidence="2">UP504</strain>
    </source>
</reference>
<gene>
    <name evidence="2" type="ORF">BS47DRAFT_1343712</name>
</gene>
<evidence type="ECO:0000313" key="3">
    <source>
        <dbReference type="Proteomes" id="UP000886523"/>
    </source>
</evidence>
<comment type="caution">
    <text evidence="2">The sequence shown here is derived from an EMBL/GenBank/DDBJ whole genome shotgun (WGS) entry which is preliminary data.</text>
</comment>
<dbReference type="Gene3D" id="3.30.70.330">
    <property type="match status" value="1"/>
</dbReference>
<dbReference type="InterPro" id="IPR012677">
    <property type="entry name" value="Nucleotide-bd_a/b_plait_sf"/>
</dbReference>
<sequence>MASPLPPLSASVTRILSLTGFPPELKTKDIQAAFSEWDGVGGGFKIKWVDDTSLLLVFADAGVARLLANHSESPPSLTSPTSALTLQVKPYDGSDAQAVIFTVNNRRTNGSRASISIPNAHVRGPSSAGPDGSRSAGGLNSATRPPVSAWKNGGGSSGLSGSMHAPNASVAENGPSAGDVSPTLPNLTSQPTLNSLINSSLPDIASGPDSSNSTPSPAVLTPVPEPSPPRVGDPARRMVGAALGVKHPGITPKSRVDNADALRKAMGAIAIAE</sequence>
<dbReference type="EMBL" id="MU128967">
    <property type="protein sequence ID" value="KAF9513894.1"/>
    <property type="molecule type" value="Genomic_DNA"/>
</dbReference>
<dbReference type="OrthoDB" id="5418203at2759"/>
<dbReference type="PANTHER" id="PTHR21678:SF0">
    <property type="entry name" value="C3H1-TYPE DOMAIN-CONTAINING PROTEIN"/>
    <property type="match status" value="1"/>
</dbReference>
<dbReference type="Proteomes" id="UP000886523">
    <property type="component" value="Unassembled WGS sequence"/>
</dbReference>
<name>A0A9P6DWM3_9AGAM</name>
<feature type="compositionally biased region" description="Polar residues" evidence="1">
    <location>
        <begin position="183"/>
        <end position="201"/>
    </location>
</feature>
<protein>
    <submittedName>
        <fullName evidence="2">Uncharacterized protein</fullName>
    </submittedName>
</protein>
<organism evidence="2 3">
    <name type="scientific">Hydnum rufescens UP504</name>
    <dbReference type="NCBI Taxonomy" id="1448309"/>
    <lineage>
        <taxon>Eukaryota</taxon>
        <taxon>Fungi</taxon>
        <taxon>Dikarya</taxon>
        <taxon>Basidiomycota</taxon>
        <taxon>Agaricomycotina</taxon>
        <taxon>Agaricomycetes</taxon>
        <taxon>Cantharellales</taxon>
        <taxon>Hydnaceae</taxon>
        <taxon>Hydnum</taxon>
    </lineage>
</organism>
<evidence type="ECO:0000256" key="1">
    <source>
        <dbReference type="SAM" id="MobiDB-lite"/>
    </source>
</evidence>
<dbReference type="InterPro" id="IPR039884">
    <property type="entry name" value="R3HC1/R3HCL"/>
</dbReference>